<dbReference type="EMBL" id="AZGY01000025">
    <property type="protein sequence ID" value="KZZ89417.1"/>
    <property type="molecule type" value="Genomic_DNA"/>
</dbReference>
<reference evidence="2 3" key="1">
    <citation type="journal article" date="2016" name="Genome Biol. Evol.">
        <title>Divergent and convergent evolution of fungal pathogenicity.</title>
        <authorList>
            <person name="Shang Y."/>
            <person name="Xiao G."/>
            <person name="Zheng P."/>
            <person name="Cen K."/>
            <person name="Zhan S."/>
            <person name="Wang C."/>
        </authorList>
    </citation>
    <scope>NUCLEOTIDE SEQUENCE [LARGE SCALE GENOMIC DNA]</scope>
    <source>
        <strain evidence="2 3">RCEF 2490</strain>
    </source>
</reference>
<dbReference type="OrthoDB" id="4914334at2759"/>
<evidence type="ECO:0000256" key="1">
    <source>
        <dbReference type="SAM" id="SignalP"/>
    </source>
</evidence>
<accession>A0A167WYA0</accession>
<keyword evidence="3" id="KW-1185">Reference proteome</keyword>
<keyword evidence="1" id="KW-0732">Signal</keyword>
<proteinExistence type="predicted"/>
<evidence type="ECO:0000313" key="3">
    <source>
        <dbReference type="Proteomes" id="UP000078544"/>
    </source>
</evidence>
<feature type="chain" id="PRO_5007894149" evidence="1">
    <location>
        <begin position="18"/>
        <end position="453"/>
    </location>
</feature>
<organism evidence="2 3">
    <name type="scientific">Moelleriella libera RCEF 2490</name>
    <dbReference type="NCBI Taxonomy" id="1081109"/>
    <lineage>
        <taxon>Eukaryota</taxon>
        <taxon>Fungi</taxon>
        <taxon>Dikarya</taxon>
        <taxon>Ascomycota</taxon>
        <taxon>Pezizomycotina</taxon>
        <taxon>Sordariomycetes</taxon>
        <taxon>Hypocreomycetidae</taxon>
        <taxon>Hypocreales</taxon>
        <taxon>Clavicipitaceae</taxon>
        <taxon>Moelleriella</taxon>
    </lineage>
</organism>
<gene>
    <name evidence="2" type="ORF">AAL_07716</name>
</gene>
<name>A0A167WYA0_9HYPO</name>
<feature type="signal peptide" evidence="1">
    <location>
        <begin position="1"/>
        <end position="17"/>
    </location>
</feature>
<dbReference type="AlphaFoldDB" id="A0A167WYA0"/>
<comment type="caution">
    <text evidence="2">The sequence shown here is derived from an EMBL/GenBank/DDBJ whole genome shotgun (WGS) entry which is preliminary data.</text>
</comment>
<evidence type="ECO:0000313" key="2">
    <source>
        <dbReference type="EMBL" id="KZZ89417.1"/>
    </source>
</evidence>
<protein>
    <submittedName>
        <fullName evidence="2">Uncharacterized protein</fullName>
    </submittedName>
</protein>
<sequence length="453" mass="49782">MARALLVSGLLFAAAQAQDPSSSNSLGLDLGKYISQQPLVQNDLQEVKKLIGKARPYSEGSLERFDKALPDVPKNLRKCYRVRNTMEEKNFRDSYEIVANPDSRAYSSNDQGMKLSISKSVAKIATQRLGWSVEESSESGRSVTAGTSAGGSIGVADVSFNLDATIYDNQRYTSGLNGDSTDTFEERTDTATEWTCPANSRCQFVTWTYVRKISGECHFMVAADDACLAQNPLKEPYQPPPAPKEKGTWEKIGDWVMKNAPRGKTTILGRRAVPTGTWKDTDIRGNCSFAYVLRYKSNTQEDKPDGKPYIAQSLISTKAAKPEKETTGESKGTNVPKAVQWVGEGDKAACKLAQDGWFWQPGQWFFRSKQAGGKGRWVQLSHWPKPEGHGEKCSTAAGSLPKGAEFDENDSAPLEARAEQGVAKMEMIINEMPKFIEELKKTGGTGFVGNDKL</sequence>
<dbReference type="Proteomes" id="UP000078544">
    <property type="component" value="Unassembled WGS sequence"/>
</dbReference>